<feature type="short sequence motif" description="Histidine triad motif" evidence="1">
    <location>
        <begin position="145"/>
        <end position="149"/>
    </location>
</feature>
<feature type="compositionally biased region" description="Basic and acidic residues" evidence="2">
    <location>
        <begin position="203"/>
        <end position="212"/>
    </location>
</feature>
<dbReference type="PROSITE" id="PS51084">
    <property type="entry name" value="HIT_2"/>
    <property type="match status" value="1"/>
</dbReference>
<keyword evidence="5" id="KW-1185">Reference proteome</keyword>
<dbReference type="Proteomes" id="UP001527925">
    <property type="component" value="Unassembled WGS sequence"/>
</dbReference>
<dbReference type="PANTHER" id="PTHR46243:SF1">
    <property type="entry name" value="BIS(5'-ADENOSYL)-TRIPHOSPHATASE"/>
    <property type="match status" value="1"/>
</dbReference>
<dbReference type="PROSITE" id="PS00892">
    <property type="entry name" value="HIT_1"/>
    <property type="match status" value="1"/>
</dbReference>
<sequence length="235" mass="25955">MPFKFGPWPIRPSEIFYASRLSFGLVNLKPIVPCLWADCPRTATGPSALLAYPFARLLADTVAVGASDMRAVSLGRELTTRTHSTDVLVVSRRPVMRFNDLTDDEVSDLFRSVQTISKVIEHEYKAESLSITLQDGPHAGQSVPHVHVHIIPRFKGDWLNNDDIYPEIQRKEAQLAHGLASDAGDAKAAAAISAKIKPAGPDAEERPPRTQDDMAAESAVLRKLFQHYEDIWSSS</sequence>
<dbReference type="GO" id="GO:0047710">
    <property type="term" value="F:bis(5'-adenosyl)-triphosphatase activity"/>
    <property type="evidence" value="ECO:0007669"/>
    <property type="project" value="UniProtKB-EC"/>
</dbReference>
<proteinExistence type="predicted"/>
<name>A0ABR4N966_9FUNG</name>
<feature type="domain" description="HIT" evidence="3">
    <location>
        <begin position="87"/>
        <end position="160"/>
    </location>
</feature>
<feature type="region of interest" description="Disordered" evidence="2">
    <location>
        <begin position="195"/>
        <end position="215"/>
    </location>
</feature>
<evidence type="ECO:0000259" key="3">
    <source>
        <dbReference type="PROSITE" id="PS51084"/>
    </source>
</evidence>
<gene>
    <name evidence="4" type="primary">HNT2</name>
    <name evidence="4" type="ORF">HK105_204492</name>
</gene>
<keyword evidence="4" id="KW-0378">Hydrolase</keyword>
<evidence type="ECO:0000313" key="4">
    <source>
        <dbReference type="EMBL" id="KAL2916068.1"/>
    </source>
</evidence>
<dbReference type="PANTHER" id="PTHR46243">
    <property type="entry name" value="BIS(5'-ADENOSYL)-TRIPHOSPHATASE"/>
    <property type="match status" value="1"/>
</dbReference>
<protein>
    <submittedName>
        <fullName evidence="4">Dinucleoside triphosphate hydrolase</fullName>
        <ecNumber evidence="4">3.6.1.29</ecNumber>
    </submittedName>
</protein>
<dbReference type="InterPro" id="IPR011146">
    <property type="entry name" value="HIT-like"/>
</dbReference>
<dbReference type="EMBL" id="JADGIZ020000019">
    <property type="protein sequence ID" value="KAL2916068.1"/>
    <property type="molecule type" value="Genomic_DNA"/>
</dbReference>
<dbReference type="InterPro" id="IPR019808">
    <property type="entry name" value="Histidine_triad_CS"/>
</dbReference>
<dbReference type="InterPro" id="IPR051884">
    <property type="entry name" value="Bis(5'-adenosyl)-TPase_reg"/>
</dbReference>
<accession>A0ABR4N966</accession>
<evidence type="ECO:0000313" key="5">
    <source>
        <dbReference type="Proteomes" id="UP001527925"/>
    </source>
</evidence>
<evidence type="ECO:0000256" key="2">
    <source>
        <dbReference type="SAM" id="MobiDB-lite"/>
    </source>
</evidence>
<dbReference type="Gene3D" id="3.30.428.10">
    <property type="entry name" value="HIT-like"/>
    <property type="match status" value="1"/>
</dbReference>
<comment type="caution">
    <text evidence="4">The sequence shown here is derived from an EMBL/GenBank/DDBJ whole genome shotgun (WGS) entry which is preliminary data.</text>
</comment>
<evidence type="ECO:0000256" key="1">
    <source>
        <dbReference type="PROSITE-ProRule" id="PRU00464"/>
    </source>
</evidence>
<dbReference type="InterPro" id="IPR036265">
    <property type="entry name" value="HIT-like_sf"/>
</dbReference>
<reference evidence="4 5" key="1">
    <citation type="submission" date="2023-09" db="EMBL/GenBank/DDBJ databases">
        <title>Pangenome analysis of Batrachochytrium dendrobatidis and related Chytrids.</title>
        <authorList>
            <person name="Yacoub M.N."/>
            <person name="Stajich J.E."/>
            <person name="James T.Y."/>
        </authorList>
    </citation>
    <scope>NUCLEOTIDE SEQUENCE [LARGE SCALE GENOMIC DNA]</scope>
    <source>
        <strain evidence="4 5">JEL0888</strain>
    </source>
</reference>
<dbReference type="EC" id="3.6.1.29" evidence="4"/>
<dbReference type="Pfam" id="PF01230">
    <property type="entry name" value="HIT"/>
    <property type="match status" value="1"/>
</dbReference>
<organism evidence="4 5">
    <name type="scientific">Polyrhizophydium stewartii</name>
    <dbReference type="NCBI Taxonomy" id="2732419"/>
    <lineage>
        <taxon>Eukaryota</taxon>
        <taxon>Fungi</taxon>
        <taxon>Fungi incertae sedis</taxon>
        <taxon>Chytridiomycota</taxon>
        <taxon>Chytridiomycota incertae sedis</taxon>
        <taxon>Chytridiomycetes</taxon>
        <taxon>Rhizophydiales</taxon>
        <taxon>Rhizophydiales incertae sedis</taxon>
        <taxon>Polyrhizophydium</taxon>
    </lineage>
</organism>
<dbReference type="SUPFAM" id="SSF54197">
    <property type="entry name" value="HIT-like"/>
    <property type="match status" value="1"/>
</dbReference>